<protein>
    <recommendedName>
        <fullName evidence="3">Type I restriction enzyme R protein N-terminal domain-containing protein</fullName>
    </recommendedName>
</protein>
<evidence type="ECO:0000313" key="1">
    <source>
        <dbReference type="EMBL" id="BDI18359.1"/>
    </source>
</evidence>
<keyword evidence="2" id="KW-1185">Reference proteome</keyword>
<dbReference type="Proteomes" id="UP001055453">
    <property type="component" value="Chromosome"/>
</dbReference>
<dbReference type="EMBL" id="AP025732">
    <property type="protein sequence ID" value="BDI18359.1"/>
    <property type="molecule type" value="Genomic_DNA"/>
</dbReference>
<reference evidence="1" key="1">
    <citation type="submission" date="2022-04" db="EMBL/GenBank/DDBJ databases">
        <title>Complete genome sequence of a cyanobacterium, Nostoc sp. SO-36, isolated in Antarctica.</title>
        <authorList>
            <person name="Kanesaki Y."/>
            <person name="Effendi D."/>
            <person name="Sakamoto T."/>
            <person name="Ohtani S."/>
            <person name="Awai K."/>
        </authorList>
    </citation>
    <scope>NUCLEOTIDE SEQUENCE</scope>
    <source>
        <strain evidence="1">SO-36</strain>
    </source>
</reference>
<sequence length="217" mass="24804">MLKNSIINYAAMSKTPILKPNYSYTFRSYFEMSFEPEDILAEFGYSLKRSSLNQKKSTIELDRLENLKSRIEESLPYISLTSEAARRELLIAPILLDVVHYTQAQLRIEYPLIVTEQLKGSLDYYLHADHKLLVVEAKNADLARGFTQLAVELIAIDAWTDSQEANLQGAVSTGDIWQFALLNRESKQITQDLNLYRVPADINDLLRILVAILSRYG</sequence>
<proteinExistence type="predicted"/>
<evidence type="ECO:0000313" key="2">
    <source>
        <dbReference type="Proteomes" id="UP001055453"/>
    </source>
</evidence>
<organism evidence="1 2">
    <name type="scientific">Nostoc cf. commune SO-36</name>
    <dbReference type="NCBI Taxonomy" id="449208"/>
    <lineage>
        <taxon>Bacteria</taxon>
        <taxon>Bacillati</taxon>
        <taxon>Cyanobacteriota</taxon>
        <taxon>Cyanophyceae</taxon>
        <taxon>Nostocales</taxon>
        <taxon>Nostocaceae</taxon>
        <taxon>Nostoc</taxon>
    </lineage>
</organism>
<gene>
    <name evidence="1" type="ORF">ANSO36C_41610</name>
</gene>
<evidence type="ECO:0008006" key="3">
    <source>
        <dbReference type="Google" id="ProtNLM"/>
    </source>
</evidence>
<accession>A0ABM7Z5L6</accession>
<name>A0ABM7Z5L6_NOSCO</name>